<dbReference type="GO" id="GO:0000271">
    <property type="term" value="P:polysaccharide biosynthetic process"/>
    <property type="evidence" value="ECO:0007669"/>
    <property type="project" value="InterPro"/>
</dbReference>
<dbReference type="InterPro" id="IPR029044">
    <property type="entry name" value="Nucleotide-diphossugar_trans"/>
</dbReference>
<dbReference type="SUPFAM" id="SSF53448">
    <property type="entry name" value="Nucleotide-diphospho-sugar transferases"/>
    <property type="match status" value="1"/>
</dbReference>
<comment type="pathway">
    <text evidence="1">Nucleotide-sugar biosynthesis; GDP-alpha-D-mannose biosynthesis; GDP-alpha-D-mannose from alpha-D-mannose 1-phosphate (GTP route): step 1/1.</text>
</comment>
<dbReference type="Pfam" id="PF01050">
    <property type="entry name" value="MannoseP_isomer"/>
    <property type="match status" value="1"/>
</dbReference>
<dbReference type="GO" id="GO:0009298">
    <property type="term" value="P:GDP-mannose biosynthetic process"/>
    <property type="evidence" value="ECO:0007669"/>
    <property type="project" value="UniProtKB-UniPathway"/>
</dbReference>
<dbReference type="InterPro" id="IPR005835">
    <property type="entry name" value="NTP_transferase_dom"/>
</dbReference>
<evidence type="ECO:0000256" key="2">
    <source>
        <dbReference type="ARBA" id="ARBA00006115"/>
    </source>
</evidence>
<name>A0A1I2JK21_9GAMM</name>
<dbReference type="AlphaFoldDB" id="A0A1I2JK21"/>
<dbReference type="InterPro" id="IPR051161">
    <property type="entry name" value="Mannose-6P_isomerase_type2"/>
</dbReference>
<dbReference type="FunFam" id="2.60.120.10:FF:000032">
    <property type="entry name" value="Mannose-1-phosphate guanylyltransferase/mannose-6-phosphate isomerase"/>
    <property type="match status" value="1"/>
</dbReference>
<organism evidence="13 14">
    <name type="scientific">Fontimonas thermophila</name>
    <dbReference type="NCBI Taxonomy" id="1076937"/>
    <lineage>
        <taxon>Bacteria</taxon>
        <taxon>Pseudomonadati</taxon>
        <taxon>Pseudomonadota</taxon>
        <taxon>Gammaproteobacteria</taxon>
        <taxon>Nevskiales</taxon>
        <taxon>Nevskiaceae</taxon>
        <taxon>Fontimonas</taxon>
    </lineage>
</organism>
<dbReference type="InterPro" id="IPR014710">
    <property type="entry name" value="RmlC-like_jellyroll"/>
</dbReference>
<proteinExistence type="inferred from homology"/>
<dbReference type="CDD" id="cd02213">
    <property type="entry name" value="cupin_PMI_typeII_C"/>
    <property type="match status" value="1"/>
</dbReference>
<dbReference type="FunFam" id="3.90.550.10:FF:000046">
    <property type="entry name" value="Mannose-1-phosphate guanylyltransferase (GDP)"/>
    <property type="match status" value="1"/>
</dbReference>
<evidence type="ECO:0000256" key="8">
    <source>
        <dbReference type="ARBA" id="ARBA00047343"/>
    </source>
</evidence>
<sequence length="475" mass="52686">MTHSTHNILPVLLAGGSGTRLWPLSREHYPKQFLTLLGERSLLQDTALRAQAIPGALPPLVICNEQHRFIVAEQLRQAGIGNARILLEPTARNTAPAAAVATHFAAREYGPDTQVFLMAADHAIAEQAAFQRAVAAARAAAHGRIVTFGITPTRPETGYGYLQTGRPLGDKLFEVVRFVEKPDASTAQRYLDTGGYYWNGGMFLFDAATFLAELQRLEPEMHRLSGEALAQAQCDLDFVRLATTPFAACRSESIDYAVMEKTDRIALVVLDAGWDDVGSWRFLVDLPADDADGNVLQGDVMVERAHNNRVHASSRLVALVGVSDHIVVETADAVLVTTQHEAQNVKAIVQRLKQAGRKEADDPPRCYRPWGWYETISSGERFQVKRICVNPGHKLSLQMHHHRAEHWVVVRGTARVTCEDTVTLLTENQSTYIPLGHRHRLENPGTIPLEVIEVQSGAYLGEDDIVRFDDLYKRK</sequence>
<comment type="similarity">
    <text evidence="2 9">Belongs to the mannose-6-phosphate isomerase type 2 family.</text>
</comment>
<dbReference type="OrthoDB" id="9806359at2"/>
<gene>
    <name evidence="13" type="ORF">SAMN04488120_10811</name>
</gene>
<evidence type="ECO:0000259" key="10">
    <source>
        <dbReference type="Pfam" id="PF00483"/>
    </source>
</evidence>
<dbReference type="Pfam" id="PF00483">
    <property type="entry name" value="NTP_transferase"/>
    <property type="match status" value="1"/>
</dbReference>
<evidence type="ECO:0000259" key="12">
    <source>
        <dbReference type="Pfam" id="PF22640"/>
    </source>
</evidence>
<dbReference type="SUPFAM" id="SSF51182">
    <property type="entry name" value="RmlC-like cupins"/>
    <property type="match status" value="1"/>
</dbReference>
<evidence type="ECO:0000256" key="4">
    <source>
        <dbReference type="ARBA" id="ARBA00022679"/>
    </source>
</evidence>
<feature type="domain" description="Nucleotidyl transferase" evidence="10">
    <location>
        <begin position="10"/>
        <end position="290"/>
    </location>
</feature>
<reference evidence="13 14" key="1">
    <citation type="submission" date="2016-10" db="EMBL/GenBank/DDBJ databases">
        <authorList>
            <person name="de Groot N.N."/>
        </authorList>
    </citation>
    <scope>NUCLEOTIDE SEQUENCE [LARGE SCALE GENOMIC DNA]</scope>
    <source>
        <strain evidence="13 14">DSM 23609</strain>
    </source>
</reference>
<keyword evidence="7" id="KW-0342">GTP-binding</keyword>
<keyword evidence="4 13" id="KW-0808">Transferase</keyword>
<dbReference type="InterPro" id="IPR001538">
    <property type="entry name" value="Man6P_isomerase-2_C"/>
</dbReference>
<dbReference type="EMBL" id="FOOC01000008">
    <property type="protein sequence ID" value="SFF54458.1"/>
    <property type="molecule type" value="Genomic_DNA"/>
</dbReference>
<keyword evidence="5 13" id="KW-0548">Nucleotidyltransferase</keyword>
<evidence type="ECO:0000256" key="9">
    <source>
        <dbReference type="RuleBase" id="RU004190"/>
    </source>
</evidence>
<dbReference type="InterPro" id="IPR011051">
    <property type="entry name" value="RmlC_Cupin_sf"/>
</dbReference>
<evidence type="ECO:0000313" key="13">
    <source>
        <dbReference type="EMBL" id="SFF54458.1"/>
    </source>
</evidence>
<dbReference type="PANTHER" id="PTHR46390">
    <property type="entry name" value="MANNOSE-1-PHOSPHATE GUANYLYLTRANSFERASE"/>
    <property type="match status" value="1"/>
</dbReference>
<dbReference type="CDD" id="cd02509">
    <property type="entry name" value="GDP-M1P_Guanylyltransferase"/>
    <property type="match status" value="1"/>
</dbReference>
<evidence type="ECO:0000256" key="7">
    <source>
        <dbReference type="ARBA" id="ARBA00023134"/>
    </source>
</evidence>
<evidence type="ECO:0000256" key="5">
    <source>
        <dbReference type="ARBA" id="ARBA00022695"/>
    </source>
</evidence>
<feature type="domain" description="MannoseP isomerase/GMP-like beta-helix" evidence="12">
    <location>
        <begin position="305"/>
        <end position="352"/>
    </location>
</feature>
<keyword evidence="14" id="KW-1185">Reference proteome</keyword>
<protein>
    <recommendedName>
        <fullName evidence="3">mannose-1-phosphate guanylyltransferase</fullName>
        <ecNumber evidence="3">2.7.7.13</ecNumber>
    </recommendedName>
</protein>
<dbReference type="Gene3D" id="3.90.550.10">
    <property type="entry name" value="Spore Coat Polysaccharide Biosynthesis Protein SpsA, Chain A"/>
    <property type="match status" value="1"/>
</dbReference>
<dbReference type="InterPro" id="IPR006375">
    <property type="entry name" value="Man1P_GuaTrfase/Man6P_Isoase"/>
</dbReference>
<dbReference type="Gene3D" id="2.60.120.10">
    <property type="entry name" value="Jelly Rolls"/>
    <property type="match status" value="1"/>
</dbReference>
<dbReference type="Pfam" id="PF22640">
    <property type="entry name" value="ManC_GMP_beta-helix"/>
    <property type="match status" value="1"/>
</dbReference>
<evidence type="ECO:0000256" key="3">
    <source>
        <dbReference type="ARBA" id="ARBA00012387"/>
    </source>
</evidence>
<dbReference type="PANTHER" id="PTHR46390:SF1">
    <property type="entry name" value="MANNOSE-1-PHOSPHATE GUANYLYLTRANSFERASE"/>
    <property type="match status" value="1"/>
</dbReference>
<dbReference type="InterPro" id="IPR049577">
    <property type="entry name" value="GMPP_N"/>
</dbReference>
<dbReference type="UniPathway" id="UPA00126">
    <property type="reaction ID" value="UER00930"/>
</dbReference>
<dbReference type="GO" id="GO:0016853">
    <property type="term" value="F:isomerase activity"/>
    <property type="evidence" value="ECO:0007669"/>
    <property type="project" value="UniProtKB-KW"/>
</dbReference>
<dbReference type="STRING" id="1076937.SAMN04488120_10811"/>
<dbReference type="GO" id="GO:0005525">
    <property type="term" value="F:GTP binding"/>
    <property type="evidence" value="ECO:0007669"/>
    <property type="project" value="UniProtKB-KW"/>
</dbReference>
<evidence type="ECO:0000313" key="14">
    <source>
        <dbReference type="Proteomes" id="UP000199771"/>
    </source>
</evidence>
<dbReference type="NCBIfam" id="TIGR01479">
    <property type="entry name" value="GMP_PMI"/>
    <property type="match status" value="1"/>
</dbReference>
<accession>A0A1I2JK21</accession>
<feature type="domain" description="Mannose-6-phosphate isomerase type II C-terminal" evidence="11">
    <location>
        <begin position="356"/>
        <end position="470"/>
    </location>
</feature>
<evidence type="ECO:0000256" key="6">
    <source>
        <dbReference type="ARBA" id="ARBA00022741"/>
    </source>
</evidence>
<keyword evidence="13" id="KW-0413">Isomerase</keyword>
<dbReference type="GO" id="GO:0004475">
    <property type="term" value="F:mannose-1-phosphate guanylyltransferase (GTP) activity"/>
    <property type="evidence" value="ECO:0007669"/>
    <property type="project" value="UniProtKB-EC"/>
</dbReference>
<dbReference type="RefSeq" id="WP_091533956.1">
    <property type="nucleotide sequence ID" value="NZ_FOOC01000008.1"/>
</dbReference>
<evidence type="ECO:0000256" key="1">
    <source>
        <dbReference type="ARBA" id="ARBA00004823"/>
    </source>
</evidence>
<dbReference type="InterPro" id="IPR054566">
    <property type="entry name" value="ManC/GMP-like_b-helix"/>
</dbReference>
<evidence type="ECO:0000259" key="11">
    <source>
        <dbReference type="Pfam" id="PF01050"/>
    </source>
</evidence>
<dbReference type="EC" id="2.7.7.13" evidence="3"/>
<keyword evidence="6" id="KW-0547">Nucleotide-binding</keyword>
<dbReference type="Proteomes" id="UP000199771">
    <property type="component" value="Unassembled WGS sequence"/>
</dbReference>
<comment type="catalytic activity">
    <reaction evidence="8">
        <text>alpha-D-mannose 1-phosphate + GTP + H(+) = GDP-alpha-D-mannose + diphosphate</text>
        <dbReference type="Rhea" id="RHEA:15229"/>
        <dbReference type="ChEBI" id="CHEBI:15378"/>
        <dbReference type="ChEBI" id="CHEBI:33019"/>
        <dbReference type="ChEBI" id="CHEBI:37565"/>
        <dbReference type="ChEBI" id="CHEBI:57527"/>
        <dbReference type="ChEBI" id="CHEBI:58409"/>
        <dbReference type="EC" id="2.7.7.13"/>
    </reaction>
</comment>